<sequence>MRAPRRFEWDDAKAARIEAERGISVALATAVFDDPDRLDMVDDRQPYGEERRITIGEADGLLLTVVYTMRGAVCRIITVWPASRKQRSAYRGKL</sequence>
<dbReference type="InterPro" id="IPR038573">
    <property type="entry name" value="BrnT_sf"/>
</dbReference>
<dbReference type="RefSeq" id="WP_134762704.1">
    <property type="nucleotide sequence ID" value="NZ_SOZD01000004.1"/>
</dbReference>
<proteinExistence type="predicted"/>
<gene>
    <name evidence="1" type="ORF">E3C22_14190</name>
</gene>
<dbReference type="InterPro" id="IPR007460">
    <property type="entry name" value="BrnT_toxin"/>
</dbReference>
<dbReference type="Proteomes" id="UP000298179">
    <property type="component" value="Unassembled WGS sequence"/>
</dbReference>
<dbReference type="OrthoDB" id="839663at2"/>
<dbReference type="Pfam" id="PF04365">
    <property type="entry name" value="BrnT_toxin"/>
    <property type="match status" value="1"/>
</dbReference>
<protein>
    <submittedName>
        <fullName evidence="1">BrnT family toxin</fullName>
    </submittedName>
</protein>
<dbReference type="Gene3D" id="3.10.450.530">
    <property type="entry name" value="Ribonuclease toxin, BrnT, of type II toxin-antitoxin system"/>
    <property type="match status" value="1"/>
</dbReference>
<accession>A0A4Y8RH53</accession>
<evidence type="ECO:0000313" key="1">
    <source>
        <dbReference type="EMBL" id="TFF21821.1"/>
    </source>
</evidence>
<reference evidence="1 2" key="1">
    <citation type="submission" date="2019-03" db="EMBL/GenBank/DDBJ databases">
        <title>Jiella endophytica sp. nov., a novel endophytic bacterium isolated from root of Ficus microcarpa Linn. f.</title>
        <authorList>
            <person name="Tuo L."/>
        </authorList>
    </citation>
    <scope>NUCLEOTIDE SEQUENCE [LARGE SCALE GENOMIC DNA]</scope>
    <source>
        <strain evidence="1 2">CBS5Q-3</strain>
    </source>
</reference>
<keyword evidence="2" id="KW-1185">Reference proteome</keyword>
<dbReference type="AlphaFoldDB" id="A0A4Y8RH53"/>
<comment type="caution">
    <text evidence="1">The sequence shown here is derived from an EMBL/GenBank/DDBJ whole genome shotgun (WGS) entry which is preliminary data.</text>
</comment>
<dbReference type="EMBL" id="SOZD01000004">
    <property type="protein sequence ID" value="TFF21821.1"/>
    <property type="molecule type" value="Genomic_DNA"/>
</dbReference>
<name>A0A4Y8RH53_9HYPH</name>
<organism evidence="1 2">
    <name type="scientific">Jiella endophytica</name>
    <dbReference type="NCBI Taxonomy" id="2558362"/>
    <lineage>
        <taxon>Bacteria</taxon>
        <taxon>Pseudomonadati</taxon>
        <taxon>Pseudomonadota</taxon>
        <taxon>Alphaproteobacteria</taxon>
        <taxon>Hyphomicrobiales</taxon>
        <taxon>Aurantimonadaceae</taxon>
        <taxon>Jiella</taxon>
    </lineage>
</organism>
<evidence type="ECO:0000313" key="2">
    <source>
        <dbReference type="Proteomes" id="UP000298179"/>
    </source>
</evidence>